<proteinExistence type="predicted"/>
<reference evidence="1" key="1">
    <citation type="journal article" date="2022" name="bioRxiv">
        <title>Sequencing and chromosome-scale assembly of the giantPleurodeles waltlgenome.</title>
        <authorList>
            <person name="Brown T."/>
            <person name="Elewa A."/>
            <person name="Iarovenko S."/>
            <person name="Subramanian E."/>
            <person name="Araus A.J."/>
            <person name="Petzold A."/>
            <person name="Susuki M."/>
            <person name="Suzuki K.-i.T."/>
            <person name="Hayashi T."/>
            <person name="Toyoda A."/>
            <person name="Oliveira C."/>
            <person name="Osipova E."/>
            <person name="Leigh N.D."/>
            <person name="Simon A."/>
            <person name="Yun M.H."/>
        </authorList>
    </citation>
    <scope>NUCLEOTIDE SEQUENCE</scope>
    <source>
        <strain evidence="1">20211129_DDA</strain>
        <tissue evidence="1">Liver</tissue>
    </source>
</reference>
<sequence>NGTPKSHNPWKGPFPSLSEAQAVCRGLFRQVLLQRVSLASSQTSRTIVQYSPLSSAATFVILEEEQEGNGWEDVEFRFHAVPIPRGVCR</sequence>
<dbReference type="Proteomes" id="UP001066276">
    <property type="component" value="Chromosome 1_2"/>
</dbReference>
<keyword evidence="2" id="KW-1185">Reference proteome</keyword>
<name>A0AAV7WGM2_PLEWA</name>
<dbReference type="AlphaFoldDB" id="A0AAV7WGM2"/>
<evidence type="ECO:0000313" key="2">
    <source>
        <dbReference type="Proteomes" id="UP001066276"/>
    </source>
</evidence>
<evidence type="ECO:0000313" key="1">
    <source>
        <dbReference type="EMBL" id="KAJ1212264.1"/>
    </source>
</evidence>
<feature type="non-terminal residue" evidence="1">
    <location>
        <position position="89"/>
    </location>
</feature>
<feature type="non-terminal residue" evidence="1">
    <location>
        <position position="1"/>
    </location>
</feature>
<accession>A0AAV7WGM2</accession>
<comment type="caution">
    <text evidence="1">The sequence shown here is derived from an EMBL/GenBank/DDBJ whole genome shotgun (WGS) entry which is preliminary data.</text>
</comment>
<dbReference type="EMBL" id="JANPWB010000002">
    <property type="protein sequence ID" value="KAJ1212264.1"/>
    <property type="molecule type" value="Genomic_DNA"/>
</dbReference>
<gene>
    <name evidence="1" type="ORF">NDU88_007571</name>
</gene>
<organism evidence="1 2">
    <name type="scientific">Pleurodeles waltl</name>
    <name type="common">Iberian ribbed newt</name>
    <dbReference type="NCBI Taxonomy" id="8319"/>
    <lineage>
        <taxon>Eukaryota</taxon>
        <taxon>Metazoa</taxon>
        <taxon>Chordata</taxon>
        <taxon>Craniata</taxon>
        <taxon>Vertebrata</taxon>
        <taxon>Euteleostomi</taxon>
        <taxon>Amphibia</taxon>
        <taxon>Batrachia</taxon>
        <taxon>Caudata</taxon>
        <taxon>Salamandroidea</taxon>
        <taxon>Salamandridae</taxon>
        <taxon>Pleurodelinae</taxon>
        <taxon>Pleurodeles</taxon>
    </lineage>
</organism>
<protein>
    <submittedName>
        <fullName evidence="1">Uncharacterized protein</fullName>
    </submittedName>
</protein>